<sequence length="167" mass="19042">MNPIRCLKKVVYVVLAFMIGWYAYPLFKDAGAAKTFNRAARYYNKGKYADAEKYFLIAAKDSIPEAYVNLGMMYFRGTGVEKDYKKAESWLRLAAEHGFAEAQFCLGVIYLKDESKCSMPKALRWFLAAAVKGVREASNNLGVMYEYGLGVQRDTVLARMWYDVSNE</sequence>
<feature type="transmembrane region" description="Helical" evidence="1">
    <location>
        <begin position="10"/>
        <end position="27"/>
    </location>
</feature>
<dbReference type="PANTHER" id="PTHR11102:SF160">
    <property type="entry name" value="ERAD-ASSOCIATED E3 UBIQUITIN-PROTEIN LIGASE COMPONENT HRD3"/>
    <property type="match status" value="1"/>
</dbReference>
<dbReference type="PANTHER" id="PTHR11102">
    <property type="entry name" value="SEL-1-LIKE PROTEIN"/>
    <property type="match status" value="1"/>
</dbReference>
<protein>
    <submittedName>
        <fullName evidence="2">Sel1 repeat family protein</fullName>
    </submittedName>
</protein>
<keyword evidence="3" id="KW-1185">Reference proteome</keyword>
<reference evidence="2 3" key="1">
    <citation type="submission" date="2020-08" db="EMBL/GenBank/DDBJ databases">
        <title>Genome public.</title>
        <authorList>
            <person name="Liu C."/>
            <person name="Sun Q."/>
        </authorList>
    </citation>
    <scope>NUCLEOTIDE SEQUENCE [LARGE SCALE GENOMIC DNA]</scope>
    <source>
        <strain evidence="2 3">NSJ-56</strain>
    </source>
</reference>
<keyword evidence="1" id="KW-0472">Membrane</keyword>
<gene>
    <name evidence="2" type="ORF">H8S64_05620</name>
</gene>
<dbReference type="Pfam" id="PF08238">
    <property type="entry name" value="Sel1"/>
    <property type="match status" value="3"/>
</dbReference>
<evidence type="ECO:0000256" key="1">
    <source>
        <dbReference type="SAM" id="Phobius"/>
    </source>
</evidence>
<dbReference type="InterPro" id="IPR011990">
    <property type="entry name" value="TPR-like_helical_dom_sf"/>
</dbReference>
<organism evidence="2 3">
    <name type="scientific">Butyricimonas hominis</name>
    <dbReference type="NCBI Taxonomy" id="2763032"/>
    <lineage>
        <taxon>Bacteria</taxon>
        <taxon>Pseudomonadati</taxon>
        <taxon>Bacteroidota</taxon>
        <taxon>Bacteroidia</taxon>
        <taxon>Bacteroidales</taxon>
        <taxon>Odoribacteraceae</taxon>
        <taxon>Butyricimonas</taxon>
    </lineage>
</organism>
<accession>A0ABR7CY13</accession>
<dbReference type="InterPro" id="IPR050767">
    <property type="entry name" value="Sel1_AlgK"/>
</dbReference>
<dbReference type="EMBL" id="JACOOH010000002">
    <property type="protein sequence ID" value="MBC5620571.1"/>
    <property type="molecule type" value="Genomic_DNA"/>
</dbReference>
<dbReference type="InterPro" id="IPR006597">
    <property type="entry name" value="Sel1-like"/>
</dbReference>
<comment type="caution">
    <text evidence="2">The sequence shown here is derived from an EMBL/GenBank/DDBJ whole genome shotgun (WGS) entry which is preliminary data.</text>
</comment>
<dbReference type="Gene3D" id="1.25.40.10">
    <property type="entry name" value="Tetratricopeptide repeat domain"/>
    <property type="match status" value="1"/>
</dbReference>
<dbReference type="Proteomes" id="UP000646484">
    <property type="component" value="Unassembled WGS sequence"/>
</dbReference>
<keyword evidence="1" id="KW-1133">Transmembrane helix</keyword>
<proteinExistence type="predicted"/>
<dbReference type="RefSeq" id="WP_099292348.1">
    <property type="nucleotide sequence ID" value="NZ_JACOOH010000002.1"/>
</dbReference>
<dbReference type="SMART" id="SM00671">
    <property type="entry name" value="SEL1"/>
    <property type="match status" value="3"/>
</dbReference>
<dbReference type="SUPFAM" id="SSF81901">
    <property type="entry name" value="HCP-like"/>
    <property type="match status" value="1"/>
</dbReference>
<keyword evidence="1" id="KW-0812">Transmembrane</keyword>
<evidence type="ECO:0000313" key="2">
    <source>
        <dbReference type="EMBL" id="MBC5620571.1"/>
    </source>
</evidence>
<name>A0ABR7CY13_9BACT</name>
<evidence type="ECO:0000313" key="3">
    <source>
        <dbReference type="Proteomes" id="UP000646484"/>
    </source>
</evidence>